<dbReference type="AlphaFoldDB" id="A0A518GN91"/>
<organism evidence="1 2">
    <name type="scientific">Planctopirus ephydatiae</name>
    <dbReference type="NCBI Taxonomy" id="2528019"/>
    <lineage>
        <taxon>Bacteria</taxon>
        <taxon>Pseudomonadati</taxon>
        <taxon>Planctomycetota</taxon>
        <taxon>Planctomycetia</taxon>
        <taxon>Planctomycetales</taxon>
        <taxon>Planctomycetaceae</taxon>
        <taxon>Planctopirus</taxon>
    </lineage>
</organism>
<evidence type="ECO:0000313" key="2">
    <source>
        <dbReference type="Proteomes" id="UP000315349"/>
    </source>
</evidence>
<dbReference type="EMBL" id="CP036299">
    <property type="protein sequence ID" value="QDV30090.1"/>
    <property type="molecule type" value="Genomic_DNA"/>
</dbReference>
<dbReference type="OrthoDB" id="9848017at2"/>
<accession>A0A518GN91</accession>
<protein>
    <submittedName>
        <fullName evidence="1">Uncharacterized protein</fullName>
    </submittedName>
</protein>
<keyword evidence="2" id="KW-1185">Reference proteome</keyword>
<evidence type="ECO:0000313" key="1">
    <source>
        <dbReference type="EMBL" id="QDV30090.1"/>
    </source>
</evidence>
<gene>
    <name evidence="1" type="ORF">Spb1_20180</name>
</gene>
<reference evidence="1 2" key="1">
    <citation type="submission" date="2019-02" db="EMBL/GenBank/DDBJ databases">
        <title>Deep-cultivation of Planctomycetes and their phenomic and genomic characterization uncovers novel biology.</title>
        <authorList>
            <person name="Wiegand S."/>
            <person name="Jogler M."/>
            <person name="Boedeker C."/>
            <person name="Pinto D."/>
            <person name="Vollmers J."/>
            <person name="Rivas-Marin E."/>
            <person name="Kohn T."/>
            <person name="Peeters S.H."/>
            <person name="Heuer A."/>
            <person name="Rast P."/>
            <person name="Oberbeckmann S."/>
            <person name="Bunk B."/>
            <person name="Jeske O."/>
            <person name="Meyerdierks A."/>
            <person name="Storesund J.E."/>
            <person name="Kallscheuer N."/>
            <person name="Luecker S."/>
            <person name="Lage O.M."/>
            <person name="Pohl T."/>
            <person name="Merkel B.J."/>
            <person name="Hornburger P."/>
            <person name="Mueller R.-W."/>
            <person name="Bruemmer F."/>
            <person name="Labrenz M."/>
            <person name="Spormann A.M."/>
            <person name="Op den Camp H."/>
            <person name="Overmann J."/>
            <person name="Amann R."/>
            <person name="Jetten M.S.M."/>
            <person name="Mascher T."/>
            <person name="Medema M.H."/>
            <person name="Devos D.P."/>
            <person name="Kaster A.-K."/>
            <person name="Ovreas L."/>
            <person name="Rohde M."/>
            <person name="Galperin M.Y."/>
            <person name="Jogler C."/>
        </authorList>
    </citation>
    <scope>NUCLEOTIDE SEQUENCE [LARGE SCALE GENOMIC DNA]</scope>
    <source>
        <strain evidence="1 2">Spb1</strain>
    </source>
</reference>
<sequence>MATDLETEFLGMIAASYDDVGRMPAEQYESLRCAFYGGALVAVLAFPESPTKLHLMLQLQAYIKAHQSRHGLRKGGH</sequence>
<name>A0A518GN91_9PLAN</name>
<dbReference type="KEGG" id="peh:Spb1_20180"/>
<dbReference type="Proteomes" id="UP000315349">
    <property type="component" value="Chromosome"/>
</dbReference>
<proteinExistence type="predicted"/>
<dbReference type="RefSeq" id="WP_145298890.1">
    <property type="nucleotide sequence ID" value="NZ_CP036299.1"/>
</dbReference>